<accession>A0A8H4RLJ2</accession>
<dbReference type="AlphaFoldDB" id="A0A8H4RLJ2"/>
<proteinExistence type="predicted"/>
<comment type="caution">
    <text evidence="2">The sequence shown here is derived from an EMBL/GenBank/DDBJ whole genome shotgun (WGS) entry which is preliminary data.</text>
</comment>
<sequence>MVINGNVLAGVGCAAFVSGLLLGATILVLYQRLRRSASGAQHRQQMWYPQPNGFDHKEHNIMTTLESDEAKILCEHLQSAISHFAISAKWKELSTSTLHALTTDAFATASHKMITIVHLFLPKTLRLRLSLCLIGLLSPHLFSKPETRISGLTHLLSVLVFPNISLGGFGPAEWNLLSPHLAGLAQEIAELQKKKRYVAIRQIHFTFGL</sequence>
<organism evidence="2 3">
    <name type="scientific">Cudoniella acicularis</name>
    <dbReference type="NCBI Taxonomy" id="354080"/>
    <lineage>
        <taxon>Eukaryota</taxon>
        <taxon>Fungi</taxon>
        <taxon>Dikarya</taxon>
        <taxon>Ascomycota</taxon>
        <taxon>Pezizomycotina</taxon>
        <taxon>Leotiomycetes</taxon>
        <taxon>Helotiales</taxon>
        <taxon>Tricladiaceae</taxon>
        <taxon>Cudoniella</taxon>
    </lineage>
</organism>
<keyword evidence="1" id="KW-0472">Membrane</keyword>
<name>A0A8H4RLJ2_9HELO</name>
<dbReference type="Proteomes" id="UP000566819">
    <property type="component" value="Unassembled WGS sequence"/>
</dbReference>
<evidence type="ECO:0000313" key="2">
    <source>
        <dbReference type="EMBL" id="KAF4631090.1"/>
    </source>
</evidence>
<gene>
    <name evidence="2" type="ORF">G7Y89_g7041</name>
</gene>
<keyword evidence="1" id="KW-0812">Transmembrane</keyword>
<keyword evidence="3" id="KW-1185">Reference proteome</keyword>
<evidence type="ECO:0000256" key="1">
    <source>
        <dbReference type="SAM" id="Phobius"/>
    </source>
</evidence>
<evidence type="ECO:0000313" key="3">
    <source>
        <dbReference type="Proteomes" id="UP000566819"/>
    </source>
</evidence>
<protein>
    <submittedName>
        <fullName evidence="2">Uncharacterized protein</fullName>
    </submittedName>
</protein>
<dbReference type="EMBL" id="JAAMPI010000478">
    <property type="protein sequence ID" value="KAF4631090.1"/>
    <property type="molecule type" value="Genomic_DNA"/>
</dbReference>
<keyword evidence="1" id="KW-1133">Transmembrane helix</keyword>
<reference evidence="2 3" key="1">
    <citation type="submission" date="2020-03" db="EMBL/GenBank/DDBJ databases">
        <title>Draft Genome Sequence of Cudoniella acicularis.</title>
        <authorList>
            <person name="Buettner E."/>
            <person name="Kellner H."/>
        </authorList>
    </citation>
    <scope>NUCLEOTIDE SEQUENCE [LARGE SCALE GENOMIC DNA]</scope>
    <source>
        <strain evidence="2 3">DSM 108380</strain>
    </source>
</reference>
<feature type="transmembrane region" description="Helical" evidence="1">
    <location>
        <begin position="6"/>
        <end position="30"/>
    </location>
</feature>